<sequence>MTIQTLDKTTTISQQQFLLPGHYTWKEFEIIETLTADAAGLRITYLDGYIEFMTLSEQHEMIKTILGFLLELYSCEIGINLIPVGSATRRAKEKNASFEPDESYYIGEKKANPDLEIEINITSGSIDKLEKYKRFNITEVWFWENNQLSLYHLKNDNYEQINQSELLPELDIDLLTNCVLTPSIIDAKTAFIKGIKK</sequence>
<dbReference type="InterPro" id="IPR008538">
    <property type="entry name" value="Uma2"/>
</dbReference>
<name>A0A1B7VZT5_APHFL</name>
<gene>
    <name evidence="2" type="ORF">AN481_04595</name>
</gene>
<dbReference type="Gene3D" id="3.90.1570.10">
    <property type="entry name" value="tt1808, chain A"/>
    <property type="match status" value="1"/>
</dbReference>
<dbReference type="InterPro" id="IPR011335">
    <property type="entry name" value="Restrct_endonuc-II-like"/>
</dbReference>
<accession>A0A1B7VZT5</accession>
<protein>
    <recommendedName>
        <fullName evidence="1">Putative restriction endonuclease domain-containing protein</fullName>
    </recommendedName>
</protein>
<proteinExistence type="predicted"/>
<comment type="caution">
    <text evidence="2">The sequence shown here is derived from an EMBL/GenBank/DDBJ whole genome shotgun (WGS) entry which is preliminary data.</text>
</comment>
<dbReference type="STRING" id="1803587.GCA_001593825_01287"/>
<dbReference type="InterPro" id="IPR012296">
    <property type="entry name" value="Nuclease_put_TT1808"/>
</dbReference>
<dbReference type="SUPFAM" id="SSF52980">
    <property type="entry name" value="Restriction endonuclease-like"/>
    <property type="match status" value="1"/>
</dbReference>
<feature type="domain" description="Putative restriction endonuclease" evidence="1">
    <location>
        <begin position="25"/>
        <end position="175"/>
    </location>
</feature>
<dbReference type="EMBL" id="LJOY01000010">
    <property type="protein sequence ID" value="OBQ26513.1"/>
    <property type="molecule type" value="Genomic_DNA"/>
</dbReference>
<dbReference type="CDD" id="cd06260">
    <property type="entry name" value="DUF820-like"/>
    <property type="match status" value="1"/>
</dbReference>
<evidence type="ECO:0000259" key="1">
    <source>
        <dbReference type="Pfam" id="PF05685"/>
    </source>
</evidence>
<reference evidence="2 3" key="1">
    <citation type="submission" date="2015-09" db="EMBL/GenBank/DDBJ databases">
        <title>Whole genome shotgun sequence assembly of Aphanizomenon flos-aquae UKL13.</title>
        <authorList>
            <person name="Driscoll C."/>
        </authorList>
    </citation>
    <scope>NUCLEOTIDE SEQUENCE [LARGE SCALE GENOMIC DNA]</scope>
    <source>
        <strain evidence="2">MDT13</strain>
    </source>
</reference>
<evidence type="ECO:0000313" key="2">
    <source>
        <dbReference type="EMBL" id="OBQ26513.1"/>
    </source>
</evidence>
<evidence type="ECO:0000313" key="3">
    <source>
        <dbReference type="Proteomes" id="UP000092382"/>
    </source>
</evidence>
<dbReference type="Pfam" id="PF05685">
    <property type="entry name" value="Uma2"/>
    <property type="match status" value="1"/>
</dbReference>
<organism evidence="2 3">
    <name type="scientific">Aphanizomenon flos-aquae LD13</name>
    <dbReference type="NCBI Taxonomy" id="1710894"/>
    <lineage>
        <taxon>Bacteria</taxon>
        <taxon>Bacillati</taxon>
        <taxon>Cyanobacteriota</taxon>
        <taxon>Cyanophyceae</taxon>
        <taxon>Nostocales</taxon>
        <taxon>Aphanizomenonaceae</taxon>
        <taxon>Aphanizomenon</taxon>
    </lineage>
</organism>
<dbReference type="PANTHER" id="PTHR47152">
    <property type="entry name" value="SLR2084 PROTEIN-RELATED"/>
    <property type="match status" value="1"/>
</dbReference>
<dbReference type="Proteomes" id="UP000092382">
    <property type="component" value="Unassembled WGS sequence"/>
</dbReference>
<dbReference type="AlphaFoldDB" id="A0A1B7VZT5"/>
<dbReference type="PANTHER" id="PTHR47152:SF4">
    <property type="entry name" value="SLR0445 PROTEIN"/>
    <property type="match status" value="1"/>
</dbReference>
<dbReference type="PATRIC" id="fig|1710894.3.peg.1558"/>